<comment type="caution">
    <text evidence="2">The sequence shown here is derived from an EMBL/GenBank/DDBJ whole genome shotgun (WGS) entry which is preliminary data.</text>
</comment>
<dbReference type="PANTHER" id="PTHR43685">
    <property type="entry name" value="GLYCOSYLTRANSFERASE"/>
    <property type="match status" value="1"/>
</dbReference>
<dbReference type="Gene3D" id="3.90.550.10">
    <property type="entry name" value="Spore Coat Polysaccharide Biosynthesis Protein SpsA, Chain A"/>
    <property type="match status" value="1"/>
</dbReference>
<evidence type="ECO:0000259" key="1">
    <source>
        <dbReference type="Pfam" id="PF00535"/>
    </source>
</evidence>
<dbReference type="Pfam" id="PF00535">
    <property type="entry name" value="Glycos_transf_2"/>
    <property type="match status" value="1"/>
</dbReference>
<dbReference type="InterPro" id="IPR029044">
    <property type="entry name" value="Nucleotide-diphossugar_trans"/>
</dbReference>
<dbReference type="GO" id="GO:0016757">
    <property type="term" value="F:glycosyltransferase activity"/>
    <property type="evidence" value="ECO:0007669"/>
    <property type="project" value="UniProtKB-KW"/>
</dbReference>
<dbReference type="InterPro" id="IPR001173">
    <property type="entry name" value="Glyco_trans_2-like"/>
</dbReference>
<keyword evidence="2" id="KW-0808">Transferase</keyword>
<keyword evidence="3" id="KW-1185">Reference proteome</keyword>
<gene>
    <name evidence="2" type="ORF">RM445_07115</name>
</gene>
<accession>A0ABU2N5Y2</accession>
<keyword evidence="2" id="KW-0328">Glycosyltransferase</keyword>
<protein>
    <submittedName>
        <fullName evidence="2">Glycosyltransferase</fullName>
        <ecNumber evidence="2">2.4.-.-</ecNumber>
    </submittedName>
</protein>
<proteinExistence type="predicted"/>
<reference evidence="3" key="1">
    <citation type="submission" date="2023-07" db="EMBL/GenBank/DDBJ databases">
        <title>30 novel species of actinomycetes from the DSMZ collection.</title>
        <authorList>
            <person name="Nouioui I."/>
        </authorList>
    </citation>
    <scope>NUCLEOTIDE SEQUENCE [LARGE SCALE GENOMIC DNA]</scope>
    <source>
        <strain evidence="3">DSM 45834</strain>
    </source>
</reference>
<dbReference type="Proteomes" id="UP001183202">
    <property type="component" value="Unassembled WGS sequence"/>
</dbReference>
<evidence type="ECO:0000313" key="2">
    <source>
        <dbReference type="EMBL" id="MDT0349294.1"/>
    </source>
</evidence>
<dbReference type="EMBL" id="JAVREJ010000003">
    <property type="protein sequence ID" value="MDT0349294.1"/>
    <property type="molecule type" value="Genomic_DNA"/>
</dbReference>
<dbReference type="RefSeq" id="WP_311555292.1">
    <property type="nucleotide sequence ID" value="NZ_JAVREJ010000003.1"/>
</dbReference>
<feature type="domain" description="Glycosyltransferase 2-like" evidence="1">
    <location>
        <begin position="33"/>
        <end position="139"/>
    </location>
</feature>
<sequence>MTTLSVVVPATDRPATLPRCVAALDRAVAAAGGIEIVVVQGPRGLGVCAARNTGAARACGDVIVFVDSDVEVHTDALVRVRAAFADEPALTAVFGSYDDAPPGGTVAAFRNLLHHYVHQRGAGPAATFWSGLGAIRRDAFLAAGGFDGERFPQPSIEDVDLGVRLVADGARIVLDPAIQGTHLKAWTLRSMVRTDFARRGVPWVALLLRSGHLRSTAATTLNLGWRHRASAAACATGVAGLAIRRPATVLAALLVLLGANREFYGLLARRRGLGEAMVGVGLHVVHHLTALAALPVGVAAHLRDRRARDQQFGCGSRTAAASTPEPTIMVAS</sequence>
<dbReference type="SUPFAM" id="SSF53448">
    <property type="entry name" value="Nucleotide-diphospho-sugar transferases"/>
    <property type="match status" value="1"/>
</dbReference>
<organism evidence="2 3">
    <name type="scientific">Pseudonocardia charpentierae</name>
    <dbReference type="NCBI Taxonomy" id="3075545"/>
    <lineage>
        <taxon>Bacteria</taxon>
        <taxon>Bacillati</taxon>
        <taxon>Actinomycetota</taxon>
        <taxon>Actinomycetes</taxon>
        <taxon>Pseudonocardiales</taxon>
        <taxon>Pseudonocardiaceae</taxon>
        <taxon>Pseudonocardia</taxon>
    </lineage>
</organism>
<name>A0ABU2N5Y2_9PSEU</name>
<evidence type="ECO:0000313" key="3">
    <source>
        <dbReference type="Proteomes" id="UP001183202"/>
    </source>
</evidence>
<dbReference type="EC" id="2.4.-.-" evidence="2"/>
<dbReference type="PANTHER" id="PTHR43685:SF2">
    <property type="entry name" value="GLYCOSYLTRANSFERASE 2-LIKE DOMAIN-CONTAINING PROTEIN"/>
    <property type="match status" value="1"/>
</dbReference>
<dbReference type="InterPro" id="IPR050834">
    <property type="entry name" value="Glycosyltransf_2"/>
</dbReference>